<accession>A0A1H9TSI0</accession>
<organism evidence="1 2">
    <name type="scientific">Isobaculum melis</name>
    <dbReference type="NCBI Taxonomy" id="142588"/>
    <lineage>
        <taxon>Bacteria</taxon>
        <taxon>Bacillati</taxon>
        <taxon>Bacillota</taxon>
        <taxon>Bacilli</taxon>
        <taxon>Lactobacillales</taxon>
        <taxon>Carnobacteriaceae</taxon>
        <taxon>Isobaculum</taxon>
    </lineage>
</organism>
<evidence type="ECO:0000313" key="1">
    <source>
        <dbReference type="EMBL" id="SES00039.1"/>
    </source>
</evidence>
<sequence>MMNFFNLSNATESQKENFYSQFDNIWQKKHFVKTINYKVNPNFDISIDYYHYTEQKTANFWRSIDCQQITLFKNKKKIYLYKNYDGFIKFSLITTPQANLIFGTSDLSAYFLFDLNSEKGYEYLAKSVIDGEGIPIDYWKIDEIVYNESNKLLFINGKDTMNCATTSIVNLSMLYQLPYPVYDIPTYVHQQYNEYACTAIRWENNTTLQLEIGEENQLTTALSISEIINHCDRYS</sequence>
<dbReference type="Proteomes" id="UP000198948">
    <property type="component" value="Unassembled WGS sequence"/>
</dbReference>
<dbReference type="AlphaFoldDB" id="A0A1H9TSI0"/>
<keyword evidence="2" id="KW-1185">Reference proteome</keyword>
<reference evidence="1 2" key="1">
    <citation type="submission" date="2016-10" db="EMBL/GenBank/DDBJ databases">
        <authorList>
            <person name="de Groot N.N."/>
        </authorList>
    </citation>
    <scope>NUCLEOTIDE SEQUENCE [LARGE SCALE GENOMIC DNA]</scope>
    <source>
        <strain evidence="1 2">DSM 13760</strain>
    </source>
</reference>
<protein>
    <submittedName>
        <fullName evidence="1">Uncharacterized protein</fullName>
    </submittedName>
</protein>
<dbReference type="EMBL" id="FOHA01000016">
    <property type="protein sequence ID" value="SES00039.1"/>
    <property type="molecule type" value="Genomic_DNA"/>
</dbReference>
<proteinExistence type="predicted"/>
<name>A0A1H9TSI0_9LACT</name>
<evidence type="ECO:0000313" key="2">
    <source>
        <dbReference type="Proteomes" id="UP000198948"/>
    </source>
</evidence>
<gene>
    <name evidence="1" type="ORF">SAMN04488559_1161</name>
</gene>